<dbReference type="Gene3D" id="1.25.40.10">
    <property type="entry name" value="Tetratricopeptide repeat domain"/>
    <property type="match status" value="1"/>
</dbReference>
<evidence type="ECO:0000313" key="2">
    <source>
        <dbReference type="EMBL" id="SFV02009.1"/>
    </source>
</evidence>
<gene>
    <name evidence="2" type="ORF">SAMN05216552_1020118</name>
</gene>
<name>A0A1I7KX28_9BURK</name>
<protein>
    <recommendedName>
        <fullName evidence="1">DUF6396 domain-containing protein</fullName>
    </recommendedName>
</protein>
<dbReference type="AlphaFoldDB" id="A0A1I7KX28"/>
<dbReference type="InterPro" id="IPR045653">
    <property type="entry name" value="DUF6396"/>
</dbReference>
<sequence length="309" mass="34966">MHAIPDGLRNFDAEASIPICGRWKDHMPRTRNAEVFHSYMEARKLWRSKIEWQLTRQEAMHILTSVESASKKGDWGARALMAYFYRTGLGPLPSNNVLKEDINKSVEIVRQGVAAGQPWAFYDLGVAHHHGYGDAVYNQDFAWAYFLKAAELGSPDAQLALADAYGKAGRLEEEREMVHCAYQQGHGEAAYRLAIEAEVQNRLKEALSLYQDGVRFGCDRCASSLSLLFGDGNRRTSTEQEKDEFKQLGVFVDLDREKRYREISDALVVNPDLKFSRLDEFLPLPPAKLPEWRGVSDVITPEPDGPPTY</sequence>
<feature type="domain" description="DUF6396" evidence="1">
    <location>
        <begin position="238"/>
        <end position="294"/>
    </location>
</feature>
<dbReference type="InterPro" id="IPR011990">
    <property type="entry name" value="TPR-like_helical_dom_sf"/>
</dbReference>
<accession>A0A1I7KX28</accession>
<dbReference type="SUPFAM" id="SSF81901">
    <property type="entry name" value="HCP-like"/>
    <property type="match status" value="1"/>
</dbReference>
<dbReference type="EMBL" id="FPBO01000020">
    <property type="protein sequence ID" value="SFV02009.1"/>
    <property type="molecule type" value="Genomic_DNA"/>
</dbReference>
<proteinExistence type="predicted"/>
<dbReference type="Pfam" id="PF19933">
    <property type="entry name" value="DUF6396"/>
    <property type="match status" value="1"/>
</dbReference>
<evidence type="ECO:0000313" key="3">
    <source>
        <dbReference type="Proteomes" id="UP000199391"/>
    </source>
</evidence>
<dbReference type="Proteomes" id="UP000199391">
    <property type="component" value="Unassembled WGS sequence"/>
</dbReference>
<reference evidence="3" key="1">
    <citation type="submission" date="2016-10" db="EMBL/GenBank/DDBJ databases">
        <authorList>
            <person name="Varghese N."/>
            <person name="Submissions S."/>
        </authorList>
    </citation>
    <scope>NUCLEOTIDE SEQUENCE [LARGE SCALE GENOMIC DNA]</scope>
    <source>
        <strain evidence="3">CGMCC 1.11014</strain>
    </source>
</reference>
<dbReference type="STRING" id="1035707.SAMN05216552_1020118"/>
<evidence type="ECO:0000259" key="1">
    <source>
        <dbReference type="Pfam" id="PF19933"/>
    </source>
</evidence>
<keyword evidence="3" id="KW-1185">Reference proteome</keyword>
<organism evidence="2 3">
    <name type="scientific">Pseudoduganella namucuonensis</name>
    <dbReference type="NCBI Taxonomy" id="1035707"/>
    <lineage>
        <taxon>Bacteria</taxon>
        <taxon>Pseudomonadati</taxon>
        <taxon>Pseudomonadota</taxon>
        <taxon>Betaproteobacteria</taxon>
        <taxon>Burkholderiales</taxon>
        <taxon>Oxalobacteraceae</taxon>
        <taxon>Telluria group</taxon>
        <taxon>Pseudoduganella</taxon>
    </lineage>
</organism>